<evidence type="ECO:0000256" key="1">
    <source>
        <dbReference type="SAM" id="Phobius"/>
    </source>
</evidence>
<organism evidence="2 3">
    <name type="scientific">Methylobacterium radiotolerans</name>
    <dbReference type="NCBI Taxonomy" id="31998"/>
    <lineage>
        <taxon>Bacteria</taxon>
        <taxon>Pseudomonadati</taxon>
        <taxon>Pseudomonadota</taxon>
        <taxon>Alphaproteobacteria</taxon>
        <taxon>Hyphomicrobiales</taxon>
        <taxon>Methylobacteriaceae</taxon>
        <taxon>Methylobacterium</taxon>
    </lineage>
</organism>
<dbReference type="Proteomes" id="UP001549119">
    <property type="component" value="Unassembled WGS sequence"/>
</dbReference>
<name>A0ABV2NL71_9HYPH</name>
<evidence type="ECO:0000313" key="3">
    <source>
        <dbReference type="Proteomes" id="UP001549119"/>
    </source>
</evidence>
<dbReference type="EMBL" id="JBEPNW010000002">
    <property type="protein sequence ID" value="MET3867252.1"/>
    <property type="molecule type" value="Genomic_DNA"/>
</dbReference>
<feature type="transmembrane region" description="Helical" evidence="1">
    <location>
        <begin position="48"/>
        <end position="69"/>
    </location>
</feature>
<keyword evidence="1" id="KW-0812">Transmembrane</keyword>
<evidence type="ECO:0000313" key="2">
    <source>
        <dbReference type="EMBL" id="MET3867252.1"/>
    </source>
</evidence>
<reference evidence="2 3" key="1">
    <citation type="submission" date="2024-06" db="EMBL/GenBank/DDBJ databases">
        <title>Genomics of switchgrass bacterial isolates.</title>
        <authorList>
            <person name="Shade A."/>
        </authorList>
    </citation>
    <scope>NUCLEOTIDE SEQUENCE [LARGE SCALE GENOMIC DNA]</scope>
    <source>
        <strain evidence="2 3">PvP084</strain>
    </source>
</reference>
<gene>
    <name evidence="2" type="ORF">ABIC20_004561</name>
</gene>
<dbReference type="RefSeq" id="WP_063110576.1">
    <property type="nucleotide sequence ID" value="NZ_JBEPNV010000001.1"/>
</dbReference>
<sequence length="140" mass="15636">MTATAPRTEERLARLDERVDGLEQSIGHVVTAVDRLSSKLDKAGQPQWQLLLGLVGLMVTLTAYVGTAWQAPLAATMARQQEDIRELKTAVVPRQEVSGLLTGAQRDNDLIRSRIERFENRVEKRLDRLDGAIFSVERGK</sequence>
<protein>
    <recommendedName>
        <fullName evidence="4">DUF3618 domain-containing protein</fullName>
    </recommendedName>
</protein>
<keyword evidence="3" id="KW-1185">Reference proteome</keyword>
<comment type="caution">
    <text evidence="2">The sequence shown here is derived from an EMBL/GenBank/DDBJ whole genome shotgun (WGS) entry which is preliminary data.</text>
</comment>
<proteinExistence type="predicted"/>
<accession>A0ABV2NL71</accession>
<keyword evidence="1" id="KW-1133">Transmembrane helix</keyword>
<evidence type="ECO:0008006" key="4">
    <source>
        <dbReference type="Google" id="ProtNLM"/>
    </source>
</evidence>
<dbReference type="Gene3D" id="1.20.5.340">
    <property type="match status" value="1"/>
</dbReference>
<keyword evidence="1" id="KW-0472">Membrane</keyword>